<dbReference type="Gene3D" id="1.25.40.20">
    <property type="entry name" value="Ankyrin repeat-containing domain"/>
    <property type="match status" value="1"/>
</dbReference>
<organism evidence="5 6">
    <name type="scientific">Riccia fluitans</name>
    <dbReference type="NCBI Taxonomy" id="41844"/>
    <lineage>
        <taxon>Eukaryota</taxon>
        <taxon>Viridiplantae</taxon>
        <taxon>Streptophyta</taxon>
        <taxon>Embryophyta</taxon>
        <taxon>Marchantiophyta</taxon>
        <taxon>Marchantiopsida</taxon>
        <taxon>Marchantiidae</taxon>
        <taxon>Marchantiales</taxon>
        <taxon>Ricciaceae</taxon>
        <taxon>Riccia</taxon>
    </lineage>
</organism>
<dbReference type="PANTHER" id="PTHR24193:SF121">
    <property type="entry name" value="ADA2A-CONTAINING COMPLEX COMPONENT 3, ISOFORM D"/>
    <property type="match status" value="1"/>
</dbReference>
<feature type="region of interest" description="Disordered" evidence="4">
    <location>
        <begin position="242"/>
        <end position="282"/>
    </location>
</feature>
<gene>
    <name evidence="5" type="ORF">R1flu_027203</name>
</gene>
<proteinExistence type="predicted"/>
<feature type="region of interest" description="Disordered" evidence="4">
    <location>
        <begin position="287"/>
        <end position="306"/>
    </location>
</feature>
<keyword evidence="6" id="KW-1185">Reference proteome</keyword>
<dbReference type="InterPro" id="IPR002110">
    <property type="entry name" value="Ankyrin_rpt"/>
</dbReference>
<protein>
    <recommendedName>
        <fullName evidence="7">Ankyrin repeat protein</fullName>
    </recommendedName>
</protein>
<dbReference type="InterPro" id="IPR036770">
    <property type="entry name" value="Ankyrin_rpt-contain_sf"/>
</dbReference>
<dbReference type="InterPro" id="IPR050663">
    <property type="entry name" value="Ankyrin-SOCS_Box"/>
</dbReference>
<accession>A0ABD1XI50</accession>
<keyword evidence="1" id="KW-0677">Repeat</keyword>
<feature type="repeat" description="ANK" evidence="3">
    <location>
        <begin position="120"/>
        <end position="152"/>
    </location>
</feature>
<dbReference type="PROSITE" id="PS50297">
    <property type="entry name" value="ANK_REP_REGION"/>
    <property type="match status" value="4"/>
</dbReference>
<dbReference type="PANTHER" id="PTHR24193">
    <property type="entry name" value="ANKYRIN REPEAT PROTEIN"/>
    <property type="match status" value="1"/>
</dbReference>
<name>A0ABD1XI50_9MARC</name>
<feature type="repeat" description="ANK" evidence="3">
    <location>
        <begin position="87"/>
        <end position="119"/>
    </location>
</feature>
<feature type="repeat" description="ANK" evidence="3">
    <location>
        <begin position="51"/>
        <end position="83"/>
    </location>
</feature>
<evidence type="ECO:0000256" key="4">
    <source>
        <dbReference type="SAM" id="MobiDB-lite"/>
    </source>
</evidence>
<dbReference type="Pfam" id="PF12796">
    <property type="entry name" value="Ank_2"/>
    <property type="match status" value="2"/>
</dbReference>
<evidence type="ECO:0000256" key="3">
    <source>
        <dbReference type="PROSITE-ProRule" id="PRU00023"/>
    </source>
</evidence>
<reference evidence="5 6" key="1">
    <citation type="submission" date="2024-09" db="EMBL/GenBank/DDBJ databases">
        <title>Chromosome-scale assembly of Riccia fluitans.</title>
        <authorList>
            <person name="Paukszto L."/>
            <person name="Sawicki J."/>
            <person name="Karawczyk K."/>
            <person name="Piernik-Szablinska J."/>
            <person name="Szczecinska M."/>
            <person name="Mazdziarz M."/>
        </authorList>
    </citation>
    <scope>NUCLEOTIDE SEQUENCE [LARGE SCALE GENOMIC DNA]</scope>
    <source>
        <strain evidence="5">Rf_01</strain>
        <tissue evidence="5">Aerial parts of the thallus</tissue>
    </source>
</reference>
<comment type="caution">
    <text evidence="5">The sequence shown here is derived from an EMBL/GenBank/DDBJ whole genome shotgun (WGS) entry which is preliminary data.</text>
</comment>
<dbReference type="PRINTS" id="PR01415">
    <property type="entry name" value="ANKYRIN"/>
</dbReference>
<evidence type="ECO:0000256" key="2">
    <source>
        <dbReference type="ARBA" id="ARBA00023043"/>
    </source>
</evidence>
<keyword evidence="2 3" id="KW-0040">ANK repeat</keyword>
<dbReference type="EMBL" id="JBHFFA010000008">
    <property type="protein sequence ID" value="KAL2608630.1"/>
    <property type="molecule type" value="Genomic_DNA"/>
</dbReference>
<evidence type="ECO:0000313" key="5">
    <source>
        <dbReference type="EMBL" id="KAL2608630.1"/>
    </source>
</evidence>
<dbReference type="SMART" id="SM00248">
    <property type="entry name" value="ANK"/>
    <property type="match status" value="4"/>
</dbReference>
<dbReference type="Proteomes" id="UP001605036">
    <property type="component" value="Unassembled WGS sequence"/>
</dbReference>
<sequence>MESMVRGETVISSRFEEEYATDLHLAVKENDVPHIRKLIEDGAELDARDKFGRTPLHWALVYGHLEAARVLILNTDKVALEDSRDNCGCSVLHYAALGGRTEMGRIFIDRGAQVNSLDSKRRTPLHFAAQHPMPTMVEMLISRGADKSCKDCRGYLPSDVALEWANFSCLPCLRLDHSQKKDLKLEVVHSVNPKDRFDGGGRTRIEELDNEMRGEKKAELEAAGKAFVKLRRKLEEWRVAAGKDARIQRQSGEEGENTCTLGSSPIPSSSSDQDDVQNSFPPREECLTDRALSSSSSSSSFPLESNSCHGRLFTPLDTSNKRNMRGDGFNETLRWCTEWEVEIPHRYRAEVHLSHESTIPRETKGKRGSFLKEEEPQPSWIQNEYLSIASVGYISDTKQQLEEIEVGVSALSTMISSCIMKEILNDGGPVDVPHLPAEGKADALALQALQQEINGMLIAELA</sequence>
<feature type="repeat" description="ANK" evidence="3">
    <location>
        <begin position="18"/>
        <end position="50"/>
    </location>
</feature>
<dbReference type="SUPFAM" id="SSF48403">
    <property type="entry name" value="Ankyrin repeat"/>
    <property type="match status" value="1"/>
</dbReference>
<evidence type="ECO:0000256" key="1">
    <source>
        <dbReference type="ARBA" id="ARBA00022737"/>
    </source>
</evidence>
<dbReference type="AlphaFoldDB" id="A0ABD1XI50"/>
<evidence type="ECO:0000313" key="6">
    <source>
        <dbReference type="Proteomes" id="UP001605036"/>
    </source>
</evidence>
<dbReference type="PROSITE" id="PS50088">
    <property type="entry name" value="ANK_REPEAT"/>
    <property type="match status" value="4"/>
</dbReference>
<evidence type="ECO:0008006" key="7">
    <source>
        <dbReference type="Google" id="ProtNLM"/>
    </source>
</evidence>